<name>A0A6N8JIM1_9BACT</name>
<comment type="caution">
    <text evidence="3">The sequence shown here is derived from an EMBL/GenBank/DDBJ whole genome shotgun (WGS) entry which is preliminary data.</text>
</comment>
<accession>A0A6N8JIM1</accession>
<reference evidence="3 4" key="1">
    <citation type="submission" date="2019-12" db="EMBL/GenBank/DDBJ databases">
        <title>The draft genomic sequence of strain Chitinophaga oryziterrae JCM 16595.</title>
        <authorList>
            <person name="Zhang X."/>
        </authorList>
    </citation>
    <scope>NUCLEOTIDE SEQUENCE [LARGE SCALE GENOMIC DNA]</scope>
    <source>
        <strain evidence="3 4">JCM 16595</strain>
    </source>
</reference>
<gene>
    <name evidence="3" type="ORF">GO495_26665</name>
</gene>
<evidence type="ECO:0000313" key="3">
    <source>
        <dbReference type="EMBL" id="MVT44206.1"/>
    </source>
</evidence>
<feature type="transmembrane region" description="Helical" evidence="2">
    <location>
        <begin position="136"/>
        <end position="157"/>
    </location>
</feature>
<dbReference type="RefSeq" id="WP_157303005.1">
    <property type="nucleotide sequence ID" value="NZ_BAAAZB010000021.1"/>
</dbReference>
<feature type="region of interest" description="Disordered" evidence="1">
    <location>
        <begin position="238"/>
        <end position="263"/>
    </location>
</feature>
<keyword evidence="2" id="KW-1133">Transmembrane helix</keyword>
<evidence type="ECO:0000313" key="4">
    <source>
        <dbReference type="Proteomes" id="UP000468388"/>
    </source>
</evidence>
<proteinExistence type="predicted"/>
<feature type="region of interest" description="Disordered" evidence="1">
    <location>
        <begin position="176"/>
        <end position="225"/>
    </location>
</feature>
<protein>
    <submittedName>
        <fullName evidence="3">Uncharacterized protein</fullName>
    </submittedName>
</protein>
<organism evidence="3 4">
    <name type="scientific">Chitinophaga oryziterrae</name>
    <dbReference type="NCBI Taxonomy" id="1031224"/>
    <lineage>
        <taxon>Bacteria</taxon>
        <taxon>Pseudomonadati</taxon>
        <taxon>Bacteroidota</taxon>
        <taxon>Chitinophagia</taxon>
        <taxon>Chitinophagales</taxon>
        <taxon>Chitinophagaceae</taxon>
        <taxon>Chitinophaga</taxon>
    </lineage>
</organism>
<dbReference type="EMBL" id="WRXO01000010">
    <property type="protein sequence ID" value="MVT44206.1"/>
    <property type="molecule type" value="Genomic_DNA"/>
</dbReference>
<keyword evidence="4" id="KW-1185">Reference proteome</keyword>
<keyword evidence="2" id="KW-0812">Transmembrane</keyword>
<evidence type="ECO:0000256" key="1">
    <source>
        <dbReference type="SAM" id="MobiDB-lite"/>
    </source>
</evidence>
<dbReference type="OrthoDB" id="661324at2"/>
<evidence type="ECO:0000256" key="2">
    <source>
        <dbReference type="SAM" id="Phobius"/>
    </source>
</evidence>
<keyword evidence="2" id="KW-0472">Membrane</keyword>
<feature type="compositionally biased region" description="Polar residues" evidence="1">
    <location>
        <begin position="183"/>
        <end position="225"/>
    </location>
</feature>
<dbReference type="AlphaFoldDB" id="A0A6N8JIM1"/>
<sequence length="405" mass="43655">MEININISNYEEYLLSALDGELSREEMVALELFMEQHPHIREEMALLESVKLTPDTGIQFDGKTELYHESVQMLDYVDNELHGAEKLAFEELIRGDVYLSKELNLLQQARLQPDLNLQFGNKQTLYRHNRRTILPVWWWSAAAAVVAGVAIWVLPVLPGKESVQVAVNKVTTERGVNNRKADTNQQLTANQDADNSEQSGSLAQTGTGSQTQTFNNQSITNGQQPGRATTKELLASNNAKPAEHGKPGVSVNGRPATTVNSNSGVSVNVKEGLAANSKAGVFVNGKQAADINGAGNKPTVADNSNPGLSKLAQPVTTSGEVVKQLQDKMNEQQEQIAAAVANPVQKAPVLANATAINTNSNKVSEIVTAPAPVQGELVVSVTMNGDSKLLNGVANVARFFSKKKK</sequence>
<dbReference type="Proteomes" id="UP000468388">
    <property type="component" value="Unassembled WGS sequence"/>
</dbReference>